<dbReference type="SMART" id="SM00671">
    <property type="entry name" value="SEL1"/>
    <property type="match status" value="3"/>
</dbReference>
<name>A0A2S2DIF1_9BURK</name>
<dbReference type="Pfam" id="PF08238">
    <property type="entry name" value="Sel1"/>
    <property type="match status" value="4"/>
</dbReference>
<dbReference type="Proteomes" id="UP000245820">
    <property type="component" value="Chromosome"/>
</dbReference>
<proteinExistence type="predicted"/>
<evidence type="ECO:0000313" key="2">
    <source>
        <dbReference type="EMBL" id="AWL05173.1"/>
    </source>
</evidence>
<dbReference type="RefSeq" id="WP_109345509.1">
    <property type="nucleotide sequence ID" value="NZ_CP029343.1"/>
</dbReference>
<sequence>MANREELAIIRNARAGQVAAQLELGKLYLFGSAGLPQSLPTALHWLERAARQDCPSAWQLIGNHIPLELAQHHATAVAQWYERAYDDGSLHAGLVFAQLVLDPAAASSQQHPKAVQALEDAARAGFPHAQWLLSQRQGKQPAAIPGMRSAPSSGAARPASASGAAERPPAGQQARERARRPQGAGAAQYAALDEAWTARRWDDYLEHALPQARALVGERGEQGEMRRFAPDEIALLSRCARLLDPALAGVSGLPALDAGAAARCQPGEPAVFWELAAAEHDAHAQLALGLRCARMRVDGRRCSNGGGAVNGQVAEAHVAHAHVVHAHVANAHVAYAHVAHAQVAHTQVANFKKAIRWLNLAGEQGLAEAWYALSRIYIKPEFSQRNVADAQRYLERAAEMGYRDAQLECGHNAWRARRENENNDVRAVYWLQLAAAQGAPEAVELLRKIAPRATAAPYTETGRLLASHADALAAHPLLAARIELAALFGLSRAEALLLDVGAADQGHCLVIDIRASYGRSKRRLVMVESAQEREALDRIVRLFEQVDCGPTGPEGNYRQRLYRLRTLLNVALPGNDADGGADIELAA</sequence>
<reference evidence="2 3" key="1">
    <citation type="submission" date="2018-05" db="EMBL/GenBank/DDBJ databases">
        <title>Complete genome sequence of Massilia oculi sp. nov. CCUG 43427T (=DSM 26321T), the type strain of M. oculi, and comparison with genome sequences of other Massilia strains.</title>
        <authorList>
            <person name="Zhu B."/>
        </authorList>
    </citation>
    <scope>NUCLEOTIDE SEQUENCE [LARGE SCALE GENOMIC DNA]</scope>
    <source>
        <strain evidence="2 3">CCUG 43427</strain>
    </source>
</reference>
<dbReference type="PANTHER" id="PTHR11102">
    <property type="entry name" value="SEL-1-LIKE PROTEIN"/>
    <property type="match status" value="1"/>
</dbReference>
<feature type="compositionally biased region" description="Low complexity" evidence="1">
    <location>
        <begin position="145"/>
        <end position="173"/>
    </location>
</feature>
<feature type="region of interest" description="Disordered" evidence="1">
    <location>
        <begin position="135"/>
        <end position="186"/>
    </location>
</feature>
<dbReference type="KEGG" id="mtim:DIR46_12545"/>
<evidence type="ECO:0000313" key="3">
    <source>
        <dbReference type="Proteomes" id="UP000245820"/>
    </source>
</evidence>
<gene>
    <name evidence="2" type="ORF">DIR46_12545</name>
</gene>
<accession>A0A2S2DIF1</accession>
<dbReference type="SUPFAM" id="SSF81901">
    <property type="entry name" value="HCP-like"/>
    <property type="match status" value="2"/>
</dbReference>
<dbReference type="PANTHER" id="PTHR11102:SF160">
    <property type="entry name" value="ERAD-ASSOCIATED E3 UBIQUITIN-PROTEIN LIGASE COMPONENT HRD3"/>
    <property type="match status" value="1"/>
</dbReference>
<dbReference type="Gene3D" id="1.25.40.10">
    <property type="entry name" value="Tetratricopeptide repeat domain"/>
    <property type="match status" value="2"/>
</dbReference>
<protein>
    <recommendedName>
        <fullName evidence="4">Sel1 repeat family protein</fullName>
    </recommendedName>
</protein>
<keyword evidence="3" id="KW-1185">Reference proteome</keyword>
<dbReference type="AlphaFoldDB" id="A0A2S2DIF1"/>
<evidence type="ECO:0008006" key="4">
    <source>
        <dbReference type="Google" id="ProtNLM"/>
    </source>
</evidence>
<dbReference type="InterPro" id="IPR050767">
    <property type="entry name" value="Sel1_AlgK"/>
</dbReference>
<organism evidence="2 3">
    <name type="scientific">Massilia oculi</name>
    <dbReference type="NCBI Taxonomy" id="945844"/>
    <lineage>
        <taxon>Bacteria</taxon>
        <taxon>Pseudomonadati</taxon>
        <taxon>Pseudomonadota</taxon>
        <taxon>Betaproteobacteria</taxon>
        <taxon>Burkholderiales</taxon>
        <taxon>Oxalobacteraceae</taxon>
        <taxon>Telluria group</taxon>
        <taxon>Massilia</taxon>
    </lineage>
</organism>
<evidence type="ECO:0000256" key="1">
    <source>
        <dbReference type="SAM" id="MobiDB-lite"/>
    </source>
</evidence>
<dbReference type="InterPro" id="IPR011990">
    <property type="entry name" value="TPR-like_helical_dom_sf"/>
</dbReference>
<dbReference type="OrthoDB" id="9122776at2"/>
<dbReference type="InterPro" id="IPR006597">
    <property type="entry name" value="Sel1-like"/>
</dbReference>
<dbReference type="EMBL" id="CP029343">
    <property type="protein sequence ID" value="AWL05173.1"/>
    <property type="molecule type" value="Genomic_DNA"/>
</dbReference>